<keyword evidence="5" id="KW-1185">Reference proteome</keyword>
<dbReference type="GO" id="GO:0005737">
    <property type="term" value="C:cytoplasm"/>
    <property type="evidence" value="ECO:0007669"/>
    <property type="project" value="UniProtKB-ARBA"/>
</dbReference>
<dbReference type="Gene3D" id="3.30.920.10">
    <property type="entry name" value="Frataxin/CyaY"/>
    <property type="match status" value="1"/>
</dbReference>
<dbReference type="GO" id="GO:0008199">
    <property type="term" value="F:ferric iron binding"/>
    <property type="evidence" value="ECO:0007669"/>
    <property type="project" value="InterPro"/>
</dbReference>
<keyword evidence="2" id="KW-0410">Iron transport</keyword>
<evidence type="ECO:0000313" key="5">
    <source>
        <dbReference type="Proteomes" id="UP000238274"/>
    </source>
</evidence>
<reference evidence="4 5" key="1">
    <citation type="submission" date="2017-12" db="EMBL/GenBank/DDBJ databases">
        <title>Gene loss provides genomic basis for host adaptation in cereal stripe rust fungi.</title>
        <authorList>
            <person name="Xia C."/>
        </authorList>
    </citation>
    <scope>NUCLEOTIDE SEQUENCE [LARGE SCALE GENOMIC DNA]</scope>
    <source>
        <strain evidence="4 5">93TX-2</strain>
    </source>
</reference>
<keyword evidence="2" id="KW-0406">Ion transport</keyword>
<evidence type="ECO:0000313" key="4">
    <source>
        <dbReference type="EMBL" id="POW00636.1"/>
    </source>
</evidence>
<dbReference type="Proteomes" id="UP000238274">
    <property type="component" value="Unassembled WGS sequence"/>
</dbReference>
<dbReference type="GO" id="GO:0006826">
    <property type="term" value="P:iron ion transport"/>
    <property type="evidence" value="ECO:0007669"/>
    <property type="project" value="UniProtKB-KW"/>
</dbReference>
<gene>
    <name evidence="4" type="ORF">PSHT_12920</name>
</gene>
<protein>
    <submittedName>
        <fullName evidence="4">Uncharacterized protein</fullName>
    </submittedName>
</protein>
<dbReference type="AlphaFoldDB" id="A0A2S4UTM1"/>
<keyword evidence="2" id="KW-0813">Transport</keyword>
<proteinExistence type="inferred from homology"/>
<name>A0A2S4UTM1_9BASI</name>
<accession>A0A2S4UTM1</accession>
<evidence type="ECO:0000256" key="3">
    <source>
        <dbReference type="ARBA" id="ARBA00023004"/>
    </source>
</evidence>
<keyword evidence="3" id="KW-0408">Iron</keyword>
<dbReference type="SUPFAM" id="SSF55387">
    <property type="entry name" value="Frataxin/Nqo15-like"/>
    <property type="match status" value="1"/>
</dbReference>
<evidence type="ECO:0000256" key="1">
    <source>
        <dbReference type="ARBA" id="ARBA00008183"/>
    </source>
</evidence>
<dbReference type="OrthoDB" id="1897642at2759"/>
<organism evidence="4 5">
    <name type="scientific">Puccinia striiformis</name>
    <dbReference type="NCBI Taxonomy" id="27350"/>
    <lineage>
        <taxon>Eukaryota</taxon>
        <taxon>Fungi</taxon>
        <taxon>Dikarya</taxon>
        <taxon>Basidiomycota</taxon>
        <taxon>Pucciniomycotina</taxon>
        <taxon>Pucciniomycetes</taxon>
        <taxon>Pucciniales</taxon>
        <taxon>Pucciniaceae</taxon>
        <taxon>Puccinia</taxon>
    </lineage>
</organism>
<dbReference type="InterPro" id="IPR002908">
    <property type="entry name" value="Frataxin/CyaY"/>
</dbReference>
<reference evidence="5" key="2">
    <citation type="journal article" date="2018" name="BMC Genomics">
        <title>Genomic insights into host adaptation between the wheat stripe rust pathogen (Puccinia striiformis f. sp. tritici) and the barley stripe rust pathogen (Puccinia striiformis f. sp. hordei).</title>
        <authorList>
            <person name="Xia C."/>
            <person name="Wang M."/>
            <person name="Yin C."/>
            <person name="Cornejo O.E."/>
            <person name="Hulbert S.H."/>
            <person name="Chen X."/>
        </authorList>
    </citation>
    <scope>NUCLEOTIDE SEQUENCE [LARGE SCALE GENOMIC DNA]</scope>
    <source>
        <strain evidence="5">93TX-2</strain>
    </source>
</reference>
<dbReference type="Pfam" id="PF01491">
    <property type="entry name" value="Frataxin_Cyay"/>
    <property type="match status" value="1"/>
</dbReference>
<comment type="caution">
    <text evidence="4">The sequence shown here is derived from an EMBL/GenBank/DDBJ whole genome shotgun (WGS) entry which is preliminary data.</text>
</comment>
<dbReference type="GO" id="GO:0016226">
    <property type="term" value="P:iron-sulfur cluster assembly"/>
    <property type="evidence" value="ECO:0007669"/>
    <property type="project" value="InterPro"/>
</dbReference>
<evidence type="ECO:0000256" key="2">
    <source>
        <dbReference type="ARBA" id="ARBA00022496"/>
    </source>
</evidence>
<comment type="similarity">
    <text evidence="1">Belongs to the frataxin family.</text>
</comment>
<dbReference type="VEuPathDB" id="FungiDB:PSHT_12920"/>
<dbReference type="InterPro" id="IPR036524">
    <property type="entry name" value="Frataxin/CyaY_sf"/>
</dbReference>
<dbReference type="EMBL" id="PKSM01000247">
    <property type="protein sequence ID" value="POW00636.1"/>
    <property type="molecule type" value="Genomic_DNA"/>
</dbReference>
<sequence>MNPRGLRLLAGGWRKQGFGCRRTYSTSSSPTPSDLTPQEFHQLADQTLDHLTESLETLVESDHPRVTGWDVDYSVSLTFLPRHKENIRLLIYILHRKKKTTVEFGYLPHSPDRNDSIMIESRKPGSITRAGNLEFMHLMSSEIDSILADNSFSKLYLSPNHHNHHQ</sequence>
<reference evidence="5" key="3">
    <citation type="journal article" date="2018" name="Mol. Plant Microbe Interact.">
        <title>Genome sequence resources for the wheat stripe rust pathogen (Puccinia striiformis f. sp. tritici) and the barley stripe rust pathogen (Puccinia striiformis f. sp. hordei).</title>
        <authorList>
            <person name="Xia C."/>
            <person name="Wang M."/>
            <person name="Yin C."/>
            <person name="Cornejo O.E."/>
            <person name="Hulbert S.H."/>
            <person name="Chen X."/>
        </authorList>
    </citation>
    <scope>NUCLEOTIDE SEQUENCE [LARGE SCALE GENOMIC DNA]</scope>
    <source>
        <strain evidence="5">93TX-2</strain>
    </source>
</reference>